<keyword evidence="1" id="KW-0547">Nucleotide-binding</keyword>
<name>A0A7X0LTI6_9ACTN</name>
<feature type="domain" description="ATP-grasp" evidence="2">
    <location>
        <begin position="97"/>
        <end position="301"/>
    </location>
</feature>
<evidence type="ECO:0000259" key="2">
    <source>
        <dbReference type="PROSITE" id="PS50975"/>
    </source>
</evidence>
<dbReference type="SUPFAM" id="SSF56059">
    <property type="entry name" value="Glutathione synthetase ATP-binding domain-like"/>
    <property type="match status" value="1"/>
</dbReference>
<dbReference type="PANTHER" id="PTHR39217:SF1">
    <property type="entry name" value="GLUTATHIONE SYNTHETASE"/>
    <property type="match status" value="1"/>
</dbReference>
<dbReference type="GO" id="GO:0005524">
    <property type="term" value="F:ATP binding"/>
    <property type="evidence" value="ECO:0007669"/>
    <property type="project" value="UniProtKB-UniRule"/>
</dbReference>
<organism evidence="3 4">
    <name type="scientific">Streptomyces candidus</name>
    <dbReference type="NCBI Taxonomy" id="67283"/>
    <lineage>
        <taxon>Bacteria</taxon>
        <taxon>Bacillati</taxon>
        <taxon>Actinomycetota</taxon>
        <taxon>Actinomycetes</taxon>
        <taxon>Kitasatosporales</taxon>
        <taxon>Streptomycetaceae</taxon>
        <taxon>Streptomyces</taxon>
    </lineage>
</organism>
<reference evidence="3 4" key="1">
    <citation type="submission" date="2020-08" db="EMBL/GenBank/DDBJ databases">
        <title>Genomic Encyclopedia of Type Strains, Phase IV (KMG-IV): sequencing the most valuable type-strain genomes for metagenomic binning, comparative biology and taxonomic classification.</title>
        <authorList>
            <person name="Goeker M."/>
        </authorList>
    </citation>
    <scope>NUCLEOTIDE SEQUENCE [LARGE SCALE GENOMIC DNA]</scope>
    <source>
        <strain evidence="3 4">DSM 40141</strain>
    </source>
</reference>
<dbReference type="EMBL" id="JACHEM010000022">
    <property type="protein sequence ID" value="MBB6439469.1"/>
    <property type="molecule type" value="Genomic_DNA"/>
</dbReference>
<dbReference type="RefSeq" id="WP_185036016.1">
    <property type="nucleotide sequence ID" value="NZ_BNBN01000021.1"/>
</dbReference>
<dbReference type="InterPro" id="IPR011761">
    <property type="entry name" value="ATP-grasp"/>
</dbReference>
<accession>A0A7X0LTI6</accession>
<keyword evidence="4" id="KW-1185">Reference proteome</keyword>
<evidence type="ECO:0000256" key="1">
    <source>
        <dbReference type="PROSITE-ProRule" id="PRU00409"/>
    </source>
</evidence>
<dbReference type="InterPro" id="IPR053191">
    <property type="entry name" value="DcsG_Biosynth_Enzyme"/>
</dbReference>
<dbReference type="GO" id="GO:0046872">
    <property type="term" value="F:metal ion binding"/>
    <property type="evidence" value="ECO:0007669"/>
    <property type="project" value="InterPro"/>
</dbReference>
<evidence type="ECO:0000313" key="3">
    <source>
        <dbReference type="EMBL" id="MBB6439469.1"/>
    </source>
</evidence>
<dbReference type="Gene3D" id="3.30.1490.20">
    <property type="entry name" value="ATP-grasp fold, A domain"/>
    <property type="match status" value="1"/>
</dbReference>
<dbReference type="AlphaFoldDB" id="A0A7X0LTI6"/>
<sequence>MNSRQSVDVAYITYDGHDPDRLTVLEALERRGLTTEAVRWSDGEIDWSNYRVAILRSAWDYPAFRGEFLERMRNVDEKCVLMNPLSILEWNTDKRYLRTLEEQGVPVVPTTWLPANPGMTESEAATEIPEGTQDLVIKPSVGAGGRHCLRTGDRARARTYAAHLARRGDHVLIQPYLKSVERQGEASVIYIGGTYSHAIRRNGSYLGPETEVNDLMVPGGDDVGPIQGYEPSDDEFKVAESALAATPGRAADLAYARIDLIPDSTGKPCVTEVELTEPFLFLGHCPTAAHSLAHVVAEAVEAST</sequence>
<dbReference type="InterPro" id="IPR013815">
    <property type="entry name" value="ATP_grasp_subdomain_1"/>
</dbReference>
<dbReference type="Gene3D" id="3.30.470.20">
    <property type="entry name" value="ATP-grasp fold, B domain"/>
    <property type="match status" value="1"/>
</dbReference>
<proteinExistence type="predicted"/>
<dbReference type="Proteomes" id="UP000540423">
    <property type="component" value="Unassembled WGS sequence"/>
</dbReference>
<dbReference type="PANTHER" id="PTHR39217">
    <property type="match status" value="1"/>
</dbReference>
<gene>
    <name evidence="3" type="ORF">HNQ79_005981</name>
</gene>
<keyword evidence="1" id="KW-0067">ATP-binding</keyword>
<evidence type="ECO:0000313" key="4">
    <source>
        <dbReference type="Proteomes" id="UP000540423"/>
    </source>
</evidence>
<dbReference type="PROSITE" id="PS50975">
    <property type="entry name" value="ATP_GRASP"/>
    <property type="match status" value="1"/>
</dbReference>
<protein>
    <recommendedName>
        <fullName evidence="2">ATP-grasp domain-containing protein</fullName>
    </recommendedName>
</protein>
<comment type="caution">
    <text evidence="3">The sequence shown here is derived from an EMBL/GenBank/DDBJ whole genome shotgun (WGS) entry which is preliminary data.</text>
</comment>